<sequence>MASLTDFEELIALIHNPLMKDYMREAMSCYHSGAYRGCIVMSYIALFDDLVDKLKAIKDVNSDAKSIYTEVEKRRNSQDVFESYLLTQIASKQLISDLDNSTVDLIRDRRNKAAHPSGHHPSAEEARYIFSEVIDKFLSKEALGTKHVVDEIISQFHKTKFFISTSISDTEDTVRYEIEKIHPEAYPYLVVQLLKTYRESSDIIKHNASFFLDGLACLDDDLINSELAKRVLNPTLGNDELSKKCLSIISANPKLINLIDDIPRARFKSLLSDKIEEMDANSVSTKLVFPSVIMKRILDKLGFEYVDHEFHDHIKSLIEKIPFREGIVNLVASQSVDLKTHYFNILCNKAGSYTFSVANNFIDRFYDVEAAAVEILSGSQCLALVVEIISAARHGAWRSSEVVEAKFTPYSLLKGKVMGYLSDCDEESALEVIQNHIGGITLGEFKNRYLITTEQEQAS</sequence>
<name>A0ABS9B0W3_9GAMM</name>
<accession>A0ABS9B0W3</accession>
<dbReference type="EMBL" id="JABFTQ010000001">
    <property type="protein sequence ID" value="MCE8045666.1"/>
    <property type="molecule type" value="Genomic_DNA"/>
</dbReference>
<protein>
    <submittedName>
        <fullName evidence="1">Uncharacterized protein</fullName>
    </submittedName>
</protein>
<comment type="caution">
    <text evidence="1">The sequence shown here is derived from an EMBL/GenBank/DDBJ whole genome shotgun (WGS) entry which is preliminary data.</text>
</comment>
<proteinExistence type="predicted"/>
<gene>
    <name evidence="1" type="ORF">HOP60_02860</name>
</gene>
<evidence type="ECO:0000313" key="2">
    <source>
        <dbReference type="Proteomes" id="UP001320154"/>
    </source>
</evidence>
<dbReference type="Proteomes" id="UP001320154">
    <property type="component" value="Unassembled WGS sequence"/>
</dbReference>
<keyword evidence="2" id="KW-1185">Reference proteome</keyword>
<reference evidence="1 2" key="1">
    <citation type="journal article" date="2021" name="Front. Microbiol.">
        <title>Aerobic Denitrification and Heterotrophic Sulfur Oxidation in the Genus Halomonas Revealed by Six Novel Species Characterizations and Genome-Based Analysis.</title>
        <authorList>
            <person name="Wang L."/>
            <person name="Shao Z."/>
        </authorList>
    </citation>
    <scope>NUCLEOTIDE SEQUENCE [LARGE SCALE GENOMIC DNA]</scope>
    <source>
        <strain evidence="1 2">MCCC 1A05748</strain>
    </source>
</reference>
<organism evidence="1 2">
    <name type="scientific">Billgrantia desiderata</name>
    <dbReference type="NCBI Taxonomy" id="52021"/>
    <lineage>
        <taxon>Bacteria</taxon>
        <taxon>Pseudomonadati</taxon>
        <taxon>Pseudomonadota</taxon>
        <taxon>Gammaproteobacteria</taxon>
        <taxon>Oceanospirillales</taxon>
        <taxon>Halomonadaceae</taxon>
        <taxon>Billgrantia</taxon>
    </lineage>
</organism>
<dbReference type="RefSeq" id="WP_234249900.1">
    <property type="nucleotide sequence ID" value="NZ_JABFTQ010000001.1"/>
</dbReference>
<evidence type="ECO:0000313" key="1">
    <source>
        <dbReference type="EMBL" id="MCE8045666.1"/>
    </source>
</evidence>